<dbReference type="SUPFAM" id="SSF52172">
    <property type="entry name" value="CheY-like"/>
    <property type="match status" value="1"/>
</dbReference>
<dbReference type="Gene3D" id="1.10.10.10">
    <property type="entry name" value="Winged helix-like DNA-binding domain superfamily/Winged helix DNA-binding domain"/>
    <property type="match status" value="1"/>
</dbReference>
<dbReference type="Proteomes" id="UP000468717">
    <property type="component" value="Unassembled WGS sequence"/>
</dbReference>
<dbReference type="PROSITE" id="PS51755">
    <property type="entry name" value="OMPR_PHOB"/>
    <property type="match status" value="1"/>
</dbReference>
<dbReference type="EMBL" id="WFLI01000009">
    <property type="protein sequence ID" value="KAB8064999.1"/>
    <property type="molecule type" value="Genomic_DNA"/>
</dbReference>
<dbReference type="InterPro" id="IPR039420">
    <property type="entry name" value="WalR-like"/>
</dbReference>
<dbReference type="Gene3D" id="3.40.50.2300">
    <property type="match status" value="1"/>
</dbReference>
<dbReference type="PANTHER" id="PTHR48111">
    <property type="entry name" value="REGULATOR OF RPOS"/>
    <property type="match status" value="1"/>
</dbReference>
<evidence type="ECO:0000256" key="5">
    <source>
        <dbReference type="ARBA" id="ARBA00023163"/>
    </source>
</evidence>
<evidence type="ECO:0000256" key="2">
    <source>
        <dbReference type="ARBA" id="ARBA00023012"/>
    </source>
</evidence>
<evidence type="ECO:0000313" key="11">
    <source>
        <dbReference type="Proteomes" id="UP000468717"/>
    </source>
</evidence>
<dbReference type="SMART" id="SM00448">
    <property type="entry name" value="REC"/>
    <property type="match status" value="1"/>
</dbReference>
<dbReference type="GO" id="GO:0006355">
    <property type="term" value="P:regulation of DNA-templated transcription"/>
    <property type="evidence" value="ECO:0007669"/>
    <property type="project" value="InterPro"/>
</dbReference>
<dbReference type="InterPro" id="IPR001867">
    <property type="entry name" value="OmpR/PhoB-type_DNA-bd"/>
</dbReference>
<keyword evidence="3" id="KW-0805">Transcription regulation</keyword>
<dbReference type="SMART" id="SM00862">
    <property type="entry name" value="Trans_reg_C"/>
    <property type="match status" value="1"/>
</dbReference>
<reference evidence="10 11" key="1">
    <citation type="submission" date="2019-10" db="EMBL/GenBank/DDBJ databases">
        <title>Three novel species isolated from a subtropical stream in China.</title>
        <authorList>
            <person name="Lu H."/>
        </authorList>
    </citation>
    <scope>NUCLEOTIDE SEQUENCE [LARGE SCALE GENOMIC DNA]</scope>
    <source>
        <strain evidence="10 11">FT13W</strain>
    </source>
</reference>
<dbReference type="CDD" id="cd17574">
    <property type="entry name" value="REC_OmpR"/>
    <property type="match status" value="1"/>
</dbReference>
<feature type="domain" description="Response regulatory" evidence="8">
    <location>
        <begin position="7"/>
        <end position="122"/>
    </location>
</feature>
<dbReference type="AlphaFoldDB" id="A0A6I1I5M5"/>
<dbReference type="PANTHER" id="PTHR48111:SF22">
    <property type="entry name" value="REGULATOR OF RPOS"/>
    <property type="match status" value="1"/>
</dbReference>
<dbReference type="GO" id="GO:0000976">
    <property type="term" value="F:transcription cis-regulatory region binding"/>
    <property type="evidence" value="ECO:0007669"/>
    <property type="project" value="TreeGrafter"/>
</dbReference>
<evidence type="ECO:0000256" key="3">
    <source>
        <dbReference type="ARBA" id="ARBA00023015"/>
    </source>
</evidence>
<feature type="DNA-binding region" description="OmpR/PhoB-type" evidence="7">
    <location>
        <begin position="130"/>
        <end position="230"/>
    </location>
</feature>
<dbReference type="GO" id="GO:0005829">
    <property type="term" value="C:cytosol"/>
    <property type="evidence" value="ECO:0007669"/>
    <property type="project" value="TreeGrafter"/>
</dbReference>
<dbReference type="InterPro" id="IPR001789">
    <property type="entry name" value="Sig_transdc_resp-reg_receiver"/>
</dbReference>
<organism evidence="10 11">
    <name type="scientific">Janthinobacterium violaceinigrum</name>
    <dbReference type="NCBI Taxonomy" id="2654252"/>
    <lineage>
        <taxon>Bacteria</taxon>
        <taxon>Pseudomonadati</taxon>
        <taxon>Pseudomonadota</taxon>
        <taxon>Betaproteobacteria</taxon>
        <taxon>Burkholderiales</taxon>
        <taxon>Oxalobacteraceae</taxon>
        <taxon>Janthinobacterium</taxon>
    </lineage>
</organism>
<dbReference type="CDD" id="cd00383">
    <property type="entry name" value="trans_reg_C"/>
    <property type="match status" value="1"/>
</dbReference>
<keyword evidence="1 6" id="KW-0597">Phosphoprotein</keyword>
<dbReference type="InterPro" id="IPR011006">
    <property type="entry name" value="CheY-like_superfamily"/>
</dbReference>
<feature type="modified residue" description="4-aspartylphosphate" evidence="6">
    <location>
        <position position="56"/>
    </location>
</feature>
<feature type="domain" description="OmpR/PhoB-type" evidence="9">
    <location>
        <begin position="130"/>
        <end position="230"/>
    </location>
</feature>
<sequence>MSKPPLSILLVEDHLAIARQVLDFLDGLRWQTDHAGTGALAVQLATRNRYDVVLLDLNLPDIDGLHVCRAIKAGAPSNVPILMLTARDAYEDKARGFRDGADDYLTKPFDLRELALRCEALARRHQLHVHEEMRVGPFTLQTRAGRALLGDAALPLTRTGFKILLLLCREYPHAVSRSALLQQLWGSQPPDSDALKSHVYALRKQLELVGGAGAAGLLVTIPQLGYRLAFDAAEHG</sequence>
<evidence type="ECO:0000256" key="7">
    <source>
        <dbReference type="PROSITE-ProRule" id="PRU01091"/>
    </source>
</evidence>
<accession>A0A6I1I5M5</accession>
<dbReference type="RefSeq" id="WP_152282408.1">
    <property type="nucleotide sequence ID" value="NZ_WFLI01000009.1"/>
</dbReference>
<evidence type="ECO:0000256" key="6">
    <source>
        <dbReference type="PROSITE-ProRule" id="PRU00169"/>
    </source>
</evidence>
<evidence type="ECO:0000256" key="1">
    <source>
        <dbReference type="ARBA" id="ARBA00022553"/>
    </source>
</evidence>
<gene>
    <name evidence="10" type="ORF">GCN75_10125</name>
</gene>
<keyword evidence="5" id="KW-0804">Transcription</keyword>
<comment type="caution">
    <text evidence="10">The sequence shown here is derived from an EMBL/GenBank/DDBJ whole genome shotgun (WGS) entry which is preliminary data.</text>
</comment>
<proteinExistence type="predicted"/>
<evidence type="ECO:0000259" key="9">
    <source>
        <dbReference type="PROSITE" id="PS51755"/>
    </source>
</evidence>
<name>A0A6I1I5M5_9BURK</name>
<evidence type="ECO:0000256" key="4">
    <source>
        <dbReference type="ARBA" id="ARBA00023125"/>
    </source>
</evidence>
<evidence type="ECO:0000313" key="10">
    <source>
        <dbReference type="EMBL" id="KAB8064999.1"/>
    </source>
</evidence>
<dbReference type="Pfam" id="PF00072">
    <property type="entry name" value="Response_reg"/>
    <property type="match status" value="1"/>
</dbReference>
<dbReference type="GO" id="GO:0032993">
    <property type="term" value="C:protein-DNA complex"/>
    <property type="evidence" value="ECO:0007669"/>
    <property type="project" value="TreeGrafter"/>
</dbReference>
<dbReference type="PROSITE" id="PS50110">
    <property type="entry name" value="RESPONSE_REGULATORY"/>
    <property type="match status" value="1"/>
</dbReference>
<dbReference type="InterPro" id="IPR036388">
    <property type="entry name" value="WH-like_DNA-bd_sf"/>
</dbReference>
<evidence type="ECO:0000259" key="8">
    <source>
        <dbReference type="PROSITE" id="PS50110"/>
    </source>
</evidence>
<keyword evidence="11" id="KW-1185">Reference proteome</keyword>
<dbReference type="Pfam" id="PF00486">
    <property type="entry name" value="Trans_reg_C"/>
    <property type="match status" value="1"/>
</dbReference>
<keyword evidence="4 7" id="KW-0238">DNA-binding</keyword>
<protein>
    <submittedName>
        <fullName evidence="10">Response regulator</fullName>
    </submittedName>
</protein>
<keyword evidence="2" id="KW-0902">Two-component regulatory system</keyword>
<dbReference type="GO" id="GO:0000156">
    <property type="term" value="F:phosphorelay response regulator activity"/>
    <property type="evidence" value="ECO:0007669"/>
    <property type="project" value="TreeGrafter"/>
</dbReference>